<dbReference type="GO" id="GO:0005524">
    <property type="term" value="F:ATP binding"/>
    <property type="evidence" value="ECO:0007669"/>
    <property type="project" value="UniProtKB-UniRule"/>
</dbReference>
<evidence type="ECO:0000256" key="4">
    <source>
        <dbReference type="SAM" id="MobiDB-lite"/>
    </source>
</evidence>
<keyword evidence="7" id="KW-1185">Reference proteome</keyword>
<evidence type="ECO:0000256" key="1">
    <source>
        <dbReference type="ARBA" id="ARBA00012172"/>
    </source>
</evidence>
<name>A0AAW1PG18_9CHLO</name>
<feature type="domain" description="PIPK" evidence="5">
    <location>
        <begin position="215"/>
        <end position="911"/>
    </location>
</feature>
<accession>A0AAW1PG18</accession>
<dbReference type="PANTHER" id="PTHR23086">
    <property type="entry name" value="PHOSPHATIDYLINOSITOL-4-PHOSPHATE 5-KINASE"/>
    <property type="match status" value="1"/>
</dbReference>
<feature type="compositionally biased region" description="Polar residues" evidence="4">
    <location>
        <begin position="734"/>
        <end position="746"/>
    </location>
</feature>
<feature type="region of interest" description="Disordered" evidence="4">
    <location>
        <begin position="734"/>
        <end position="796"/>
    </location>
</feature>
<keyword evidence="3" id="KW-0808">Transferase</keyword>
<feature type="compositionally biased region" description="Low complexity" evidence="4">
    <location>
        <begin position="698"/>
        <end position="717"/>
    </location>
</feature>
<gene>
    <name evidence="6" type="ORF">WJX73_003543</name>
</gene>
<dbReference type="AlphaFoldDB" id="A0AAW1PG18"/>
<dbReference type="InterPro" id="IPR023610">
    <property type="entry name" value="PInositol-4/5-P-5/4-kinase"/>
</dbReference>
<dbReference type="InterPro" id="IPR002498">
    <property type="entry name" value="PInositol-4-P-4/5-kinase_core"/>
</dbReference>
<proteinExistence type="predicted"/>
<dbReference type="GO" id="GO:0005886">
    <property type="term" value="C:plasma membrane"/>
    <property type="evidence" value="ECO:0007669"/>
    <property type="project" value="TreeGrafter"/>
</dbReference>
<keyword evidence="3" id="KW-0418">Kinase</keyword>
<dbReference type="GO" id="GO:0016308">
    <property type="term" value="F:1-phosphatidylinositol-4-phosphate 5-kinase activity"/>
    <property type="evidence" value="ECO:0007669"/>
    <property type="project" value="UniProtKB-EC"/>
</dbReference>
<dbReference type="SMART" id="SM00698">
    <property type="entry name" value="MORN"/>
    <property type="match status" value="3"/>
</dbReference>
<dbReference type="GO" id="GO:0046854">
    <property type="term" value="P:phosphatidylinositol phosphate biosynthetic process"/>
    <property type="evidence" value="ECO:0007669"/>
    <property type="project" value="TreeGrafter"/>
</dbReference>
<evidence type="ECO:0000256" key="2">
    <source>
        <dbReference type="ARBA" id="ARBA00022737"/>
    </source>
</evidence>
<keyword evidence="3" id="KW-0067">ATP-binding</keyword>
<dbReference type="PROSITE" id="PS51455">
    <property type="entry name" value="PIPK"/>
    <property type="match status" value="1"/>
</dbReference>
<feature type="compositionally biased region" description="Basic and acidic residues" evidence="4">
    <location>
        <begin position="541"/>
        <end position="558"/>
    </location>
</feature>
<evidence type="ECO:0000259" key="5">
    <source>
        <dbReference type="PROSITE" id="PS51455"/>
    </source>
</evidence>
<dbReference type="InterPro" id="IPR027483">
    <property type="entry name" value="PInositol-4-P-4/5-kinase_C_sf"/>
</dbReference>
<dbReference type="InterPro" id="IPR003409">
    <property type="entry name" value="MORN"/>
</dbReference>
<organism evidence="6 7">
    <name type="scientific">Symbiochloris irregularis</name>
    <dbReference type="NCBI Taxonomy" id="706552"/>
    <lineage>
        <taxon>Eukaryota</taxon>
        <taxon>Viridiplantae</taxon>
        <taxon>Chlorophyta</taxon>
        <taxon>core chlorophytes</taxon>
        <taxon>Trebouxiophyceae</taxon>
        <taxon>Trebouxiales</taxon>
        <taxon>Trebouxiaceae</taxon>
        <taxon>Symbiochloris</taxon>
    </lineage>
</organism>
<dbReference type="Pfam" id="PF02493">
    <property type="entry name" value="MORN"/>
    <property type="match status" value="3"/>
</dbReference>
<dbReference type="SMART" id="SM00330">
    <property type="entry name" value="PIPKc"/>
    <property type="match status" value="1"/>
</dbReference>
<dbReference type="Gene3D" id="3.30.810.10">
    <property type="entry name" value="2-Layer Sandwich"/>
    <property type="match status" value="2"/>
</dbReference>
<sequence>MSVASTATEIPATVTQRQPRALPQPLVLPQDAVETSSPSQTLVHPGAPQSWILTTAERELAERDMRAPVCAEVPDGEHSYTWEDESEYYGEWVGGQASGRGTFVWPSGDKYEGEWKNGRENGVGTSMAADGSTFYGFWLDGLMHGEGVYKPATAENHRAEVMFLRQYNRGVLKQETVLRVAENDLRAHEMKKSSKARKAEKAAAAQEAAKAARPGETIYKGHHSYDLMRNLQLGILFSIAKTSKALQGQPSPPLAAADFQDKVTQYFPKGANSTSFKWKDYCPLVFHNLREAFSIDSKDYLLSLTGDQALRELASSGKSGSVFFLSDDDRFMIKTVRSEEMKLLLDLIPAYYEHCKQNPDTLLTRFYGVHRVKPLAGSKVRFVVMGNVFPTDVRLHRKYDLKGSTYGRTAGVKASDPNCILKDRDVDVQLKLQGGAWKGLMAQIRKDTDLLERLHVMDYSLLLGIHYVSWGDDHWQPPALPILKKAAHDHSPIGFIDPKEAWSPALLGGRTHIPLHKHLGVPNTAPYERWACSRPDGLDMSPDRPRLQQVRERSEELRSPSATSSAEKPSTISKASPRSPLGDPTRASSQPLDAPASSRDNAKEPVHGDAAEAADTARAHMHRHTGHDRPHTAPAVASAGPLIGHCGPSEPLDHRGAEAASEASGVFSSSNLPTPDTPFMGPTSTSQAPSVSTSNVESRGPGAGASTSGTTSQSLTSPFASISNKDWTPHTSFDLSRDLSFTSPTPRSRVHFKGDLLHTKSGTMGRGALESAAYPREADHNGSHSPRAAGRRSDLGLRQDSMDFEAASFRRRSSGWNRGVSNLQRLHSVMRPLLGSSLPALAVPSKAAPGEKVEPENVLLYFGIIDFLQDYNLRKRSEHLFKSMMLDGKAISVTDPKSYSQRFRNFMGGLFHSASATANAEKAAASAASGSAANGSHK</sequence>
<feature type="compositionally biased region" description="Basic and acidic residues" evidence="4">
    <location>
        <begin position="189"/>
        <end position="201"/>
    </location>
</feature>
<keyword evidence="3" id="KW-0547">Nucleotide-binding</keyword>
<feature type="compositionally biased region" description="Basic and acidic residues" evidence="4">
    <location>
        <begin position="600"/>
        <end position="618"/>
    </location>
</feature>
<evidence type="ECO:0000313" key="7">
    <source>
        <dbReference type="Proteomes" id="UP001465755"/>
    </source>
</evidence>
<feature type="region of interest" description="Disordered" evidence="4">
    <location>
        <begin position="534"/>
        <end position="717"/>
    </location>
</feature>
<keyword evidence="2" id="KW-0677">Repeat</keyword>
<dbReference type="Gene3D" id="3.30.800.10">
    <property type="entry name" value="Phosphatidylinositol Phosphate Kinase II Beta"/>
    <property type="match status" value="1"/>
</dbReference>
<dbReference type="PANTHER" id="PTHR23086:SF8">
    <property type="entry name" value="PHOSPHATIDYLINOSITOL 5-PHOSPHATE 4-KINASE, ISOFORM A"/>
    <property type="match status" value="1"/>
</dbReference>
<feature type="compositionally biased region" description="Polar residues" evidence="4">
    <location>
        <begin position="560"/>
        <end position="576"/>
    </location>
</feature>
<dbReference type="Gene3D" id="2.20.110.10">
    <property type="entry name" value="Histone H3 K4-specific methyltransferase SET7/9 N-terminal domain"/>
    <property type="match status" value="2"/>
</dbReference>
<dbReference type="Proteomes" id="UP001465755">
    <property type="component" value="Unassembled WGS sequence"/>
</dbReference>
<feature type="compositionally biased region" description="Polar residues" evidence="4">
    <location>
        <begin position="682"/>
        <end position="697"/>
    </location>
</feature>
<dbReference type="EMBL" id="JALJOQ010000030">
    <property type="protein sequence ID" value="KAK9807418.1"/>
    <property type="molecule type" value="Genomic_DNA"/>
</dbReference>
<evidence type="ECO:0000256" key="3">
    <source>
        <dbReference type="PROSITE-ProRule" id="PRU00781"/>
    </source>
</evidence>
<reference evidence="6 7" key="1">
    <citation type="journal article" date="2024" name="Nat. Commun.">
        <title>Phylogenomics reveals the evolutionary origins of lichenization in chlorophyte algae.</title>
        <authorList>
            <person name="Puginier C."/>
            <person name="Libourel C."/>
            <person name="Otte J."/>
            <person name="Skaloud P."/>
            <person name="Haon M."/>
            <person name="Grisel S."/>
            <person name="Petersen M."/>
            <person name="Berrin J.G."/>
            <person name="Delaux P.M."/>
            <person name="Dal Grande F."/>
            <person name="Keller J."/>
        </authorList>
    </citation>
    <scope>NUCLEOTIDE SEQUENCE [LARGE SCALE GENOMIC DNA]</scope>
    <source>
        <strain evidence="6 7">SAG 2036</strain>
    </source>
</reference>
<dbReference type="SUPFAM" id="SSF56104">
    <property type="entry name" value="SAICAR synthase-like"/>
    <property type="match status" value="2"/>
</dbReference>
<feature type="compositionally biased region" description="Polar residues" evidence="4">
    <location>
        <begin position="1"/>
        <end position="18"/>
    </location>
</feature>
<dbReference type="Pfam" id="PF01504">
    <property type="entry name" value="PIP5K"/>
    <property type="match status" value="2"/>
</dbReference>
<feature type="region of interest" description="Disordered" evidence="4">
    <location>
        <begin position="189"/>
        <end position="209"/>
    </location>
</feature>
<protein>
    <recommendedName>
        <fullName evidence="1">1-phosphatidylinositol-4-phosphate 5-kinase</fullName>
        <ecNumber evidence="1">2.7.1.68</ecNumber>
    </recommendedName>
</protein>
<dbReference type="InterPro" id="IPR027484">
    <property type="entry name" value="PInositol-4-P-5-kinase_N"/>
</dbReference>
<feature type="region of interest" description="Disordered" evidence="4">
    <location>
        <begin position="1"/>
        <end position="22"/>
    </location>
</feature>
<dbReference type="EC" id="2.7.1.68" evidence="1"/>
<dbReference type="SUPFAM" id="SSF82185">
    <property type="entry name" value="Histone H3 K4-specific methyltransferase SET7/9 N-terminal domain"/>
    <property type="match status" value="1"/>
</dbReference>
<comment type="caution">
    <text evidence="6">The sequence shown here is derived from an EMBL/GenBank/DDBJ whole genome shotgun (WGS) entry which is preliminary data.</text>
</comment>
<evidence type="ECO:0000313" key="6">
    <source>
        <dbReference type="EMBL" id="KAK9807418.1"/>
    </source>
</evidence>